<comment type="caution">
    <text evidence="1">The sequence shown here is derived from an EMBL/GenBank/DDBJ whole genome shotgun (WGS) entry which is preliminary data.</text>
</comment>
<dbReference type="EMBL" id="VFJB01000006">
    <property type="protein sequence ID" value="KAA0257678.1"/>
    <property type="molecule type" value="Genomic_DNA"/>
</dbReference>
<gene>
    <name evidence="1" type="ORF">FHQ18_08010</name>
</gene>
<accession>A0A5A8F0T4</accession>
<dbReference type="PANTHER" id="PTHR11669">
    <property type="entry name" value="REPLICATION FACTOR C / DNA POLYMERASE III GAMMA-TAU SUBUNIT"/>
    <property type="match status" value="1"/>
</dbReference>
<name>A0A5A8F0T4_9BACT</name>
<sequence>MLLGHNHLKEYFKVVARNNTFHSSYIFYGNEGVGKKLFAIYLAKGVHCENGVFFEDCSCSSCRQIDNKSHPDVVILEEDELKIDNIRELNEKAFLSSFSGKRKFFILDNFHKIKREAANAMLKTLEESPQDTTFILVTHNYEMIIPTIRSRSIKIMFHRLSPNEMEQLHSFVKEEEEIYDVDLENFDLLEFVNFISKVKERDELKVILKRFYKDFRALYLKSMNEKYLDYSDYLLDILKSVDYNINLDIAKGYLITKMIEVASD</sequence>
<dbReference type="InterPro" id="IPR027417">
    <property type="entry name" value="P-loop_NTPase"/>
</dbReference>
<dbReference type="SUPFAM" id="SSF52540">
    <property type="entry name" value="P-loop containing nucleoside triphosphate hydrolases"/>
    <property type="match status" value="1"/>
</dbReference>
<organism evidence="1 2">
    <name type="scientific">Deferribacter autotrophicus</name>
    <dbReference type="NCBI Taxonomy" id="500465"/>
    <lineage>
        <taxon>Bacteria</taxon>
        <taxon>Pseudomonadati</taxon>
        <taxon>Deferribacterota</taxon>
        <taxon>Deferribacteres</taxon>
        <taxon>Deferribacterales</taxon>
        <taxon>Deferribacteraceae</taxon>
        <taxon>Deferribacter</taxon>
    </lineage>
</organism>
<evidence type="ECO:0000313" key="2">
    <source>
        <dbReference type="Proteomes" id="UP000322876"/>
    </source>
</evidence>
<dbReference type="GO" id="GO:0006261">
    <property type="term" value="P:DNA-templated DNA replication"/>
    <property type="evidence" value="ECO:0007669"/>
    <property type="project" value="TreeGrafter"/>
</dbReference>
<dbReference type="Pfam" id="PF13177">
    <property type="entry name" value="DNA_pol3_delta2"/>
    <property type="match status" value="1"/>
</dbReference>
<dbReference type="PANTHER" id="PTHR11669:SF8">
    <property type="entry name" value="DNA POLYMERASE III SUBUNIT DELTA"/>
    <property type="match status" value="1"/>
</dbReference>
<proteinExistence type="predicted"/>
<dbReference type="CDD" id="cd00009">
    <property type="entry name" value="AAA"/>
    <property type="match status" value="1"/>
</dbReference>
<dbReference type="InterPro" id="IPR050238">
    <property type="entry name" value="DNA_Rep/Repair_Clamp_Loader"/>
</dbReference>
<reference evidence="1 2" key="1">
    <citation type="submission" date="2019-06" db="EMBL/GenBank/DDBJ databases">
        <title>Genomic insights into carbon and energy metabolism of Deferribacter autotrophicus revealed new metabolic traits in the phylum Deferribacteres.</title>
        <authorList>
            <person name="Slobodkin A.I."/>
            <person name="Slobodkina G.B."/>
            <person name="Allioux M."/>
            <person name="Alain K."/>
            <person name="Jebbar M."/>
            <person name="Shadrin V."/>
            <person name="Kublanov I.V."/>
            <person name="Toshchakov S.V."/>
            <person name="Bonch-Osmolovskaya E.A."/>
        </authorList>
    </citation>
    <scope>NUCLEOTIDE SEQUENCE [LARGE SCALE GENOMIC DNA]</scope>
    <source>
        <strain evidence="1 2">SL50</strain>
    </source>
</reference>
<dbReference type="RefSeq" id="WP_149266651.1">
    <property type="nucleotide sequence ID" value="NZ_VFJB01000006.1"/>
</dbReference>
<dbReference type="Proteomes" id="UP000322876">
    <property type="component" value="Unassembled WGS sequence"/>
</dbReference>
<dbReference type="OrthoDB" id="9810148at2"/>
<dbReference type="AlphaFoldDB" id="A0A5A8F0T4"/>
<evidence type="ECO:0000313" key="1">
    <source>
        <dbReference type="EMBL" id="KAA0257678.1"/>
    </source>
</evidence>
<dbReference type="Gene3D" id="3.40.50.300">
    <property type="entry name" value="P-loop containing nucleotide triphosphate hydrolases"/>
    <property type="match status" value="1"/>
</dbReference>
<keyword evidence="2" id="KW-1185">Reference proteome</keyword>
<protein>
    <submittedName>
        <fullName evidence="1">DNA polymerase III subunit</fullName>
    </submittedName>
</protein>